<dbReference type="InterPro" id="IPR011601">
    <property type="entry name" value="MurB_C"/>
</dbReference>
<dbReference type="Gene3D" id="3.30.43.10">
    <property type="entry name" value="Uridine Diphospho-n-acetylenolpyruvylglucosamine Reductase, domain 2"/>
    <property type="match status" value="1"/>
</dbReference>
<evidence type="ECO:0000256" key="16">
    <source>
        <dbReference type="ARBA" id="ARBA00023316"/>
    </source>
</evidence>
<evidence type="ECO:0000256" key="18">
    <source>
        <dbReference type="ARBA" id="ARBA00048914"/>
    </source>
</evidence>
<keyword evidence="10 19" id="KW-0274">FAD</keyword>
<gene>
    <name evidence="19 22" type="primary">murB</name>
    <name evidence="22" type="ORF">ENV52_11725</name>
</gene>
<dbReference type="SUPFAM" id="SSF56176">
    <property type="entry name" value="FAD-binding/transporter-associated domain-like"/>
    <property type="match status" value="1"/>
</dbReference>
<reference evidence="22" key="1">
    <citation type="journal article" date="2020" name="mSystems">
        <title>Genome- and Community-Level Interaction Insights into Carbon Utilization and Element Cycling Functions of Hydrothermarchaeota in Hydrothermal Sediment.</title>
        <authorList>
            <person name="Zhou Z."/>
            <person name="Liu Y."/>
            <person name="Xu W."/>
            <person name="Pan J."/>
            <person name="Luo Z.H."/>
            <person name="Li M."/>
        </authorList>
    </citation>
    <scope>NUCLEOTIDE SEQUENCE [LARGE SCALE GENOMIC DNA]</scope>
    <source>
        <strain evidence="22">SpSt-767</strain>
    </source>
</reference>
<evidence type="ECO:0000256" key="20">
    <source>
        <dbReference type="SAM" id="MobiDB-lite"/>
    </source>
</evidence>
<proteinExistence type="inferred from homology"/>
<feature type="region of interest" description="Disordered" evidence="20">
    <location>
        <begin position="214"/>
        <end position="234"/>
    </location>
</feature>
<evidence type="ECO:0000256" key="5">
    <source>
        <dbReference type="ARBA" id="ARBA00012518"/>
    </source>
</evidence>
<evidence type="ECO:0000256" key="1">
    <source>
        <dbReference type="ARBA" id="ARBA00001974"/>
    </source>
</evidence>
<sequence>MTRKPQPTTWQGVKGPVYADYPLAPLTTWKIGGPAQFLAVPQDLEDVLALQQLAAQRGYPLFFLGRGSNVLIADDGLSGITLHLVKSFQTLKIQIDTVRVGAGVGLPRLAKIMADWGQGGFEFLAGIPGTVGAAVRLNAGAHGQDLGRILKRLWVVTSEGELKELTRAKISPGYRTTRLLDLPHWLVVEAEFVFTEEVSPAELQRRMREFLAERRTRQPSHPRTCGSAFKNPPGGPAAGRLIEEAGWKGKSLGAAQVSRKHANFIINRGGATAAEMVTLMTAIEDSVWQRFGIRLKREVVFLPQDIYI</sequence>
<evidence type="ECO:0000256" key="2">
    <source>
        <dbReference type="ARBA" id="ARBA00003921"/>
    </source>
</evidence>
<dbReference type="InterPro" id="IPR016169">
    <property type="entry name" value="FAD-bd_PCMH_sub2"/>
</dbReference>
<keyword evidence="8 19" id="KW-0132">Cell division</keyword>
<comment type="catalytic activity">
    <reaction evidence="18 19">
        <text>UDP-N-acetyl-alpha-D-muramate + NADP(+) = UDP-N-acetyl-3-O-(1-carboxyvinyl)-alpha-D-glucosamine + NADPH + H(+)</text>
        <dbReference type="Rhea" id="RHEA:12248"/>
        <dbReference type="ChEBI" id="CHEBI:15378"/>
        <dbReference type="ChEBI" id="CHEBI:57783"/>
        <dbReference type="ChEBI" id="CHEBI:58349"/>
        <dbReference type="ChEBI" id="CHEBI:68483"/>
        <dbReference type="ChEBI" id="CHEBI:70757"/>
        <dbReference type="EC" id="1.3.1.98"/>
    </reaction>
</comment>
<keyword evidence="15 19" id="KW-0131">Cell cycle</keyword>
<evidence type="ECO:0000256" key="6">
    <source>
        <dbReference type="ARBA" id="ARBA00015188"/>
    </source>
</evidence>
<dbReference type="GO" id="GO:0009252">
    <property type="term" value="P:peptidoglycan biosynthetic process"/>
    <property type="evidence" value="ECO:0007669"/>
    <property type="project" value="UniProtKB-UniRule"/>
</dbReference>
<dbReference type="Pfam" id="PF02873">
    <property type="entry name" value="MurB_C"/>
    <property type="match status" value="1"/>
</dbReference>
<evidence type="ECO:0000256" key="8">
    <source>
        <dbReference type="ARBA" id="ARBA00022618"/>
    </source>
</evidence>
<keyword evidence="13 19" id="KW-0573">Peptidoglycan synthesis</keyword>
<dbReference type="InterPro" id="IPR003170">
    <property type="entry name" value="MurB"/>
</dbReference>
<dbReference type="NCBIfam" id="TIGR00179">
    <property type="entry name" value="murB"/>
    <property type="match status" value="1"/>
</dbReference>
<dbReference type="InterPro" id="IPR016166">
    <property type="entry name" value="FAD-bd_PCMH"/>
</dbReference>
<comment type="subcellular location">
    <subcellularLocation>
        <location evidence="3 19">Cytoplasm</location>
    </subcellularLocation>
</comment>
<comment type="cofactor">
    <cofactor evidence="1 19">
        <name>FAD</name>
        <dbReference type="ChEBI" id="CHEBI:57692"/>
    </cofactor>
</comment>
<dbReference type="InterPro" id="IPR036318">
    <property type="entry name" value="FAD-bd_PCMH-like_sf"/>
</dbReference>
<evidence type="ECO:0000256" key="12">
    <source>
        <dbReference type="ARBA" id="ARBA00022960"/>
    </source>
</evidence>
<keyword evidence="9 19" id="KW-0285">Flavoprotein</keyword>
<evidence type="ECO:0000256" key="4">
    <source>
        <dbReference type="ARBA" id="ARBA00004752"/>
    </source>
</evidence>
<dbReference type="SUPFAM" id="SSF56194">
    <property type="entry name" value="Uridine diphospho-N-Acetylenolpyruvylglucosamine reductase, MurB, C-terminal domain"/>
    <property type="match status" value="1"/>
</dbReference>
<evidence type="ECO:0000256" key="10">
    <source>
        <dbReference type="ARBA" id="ARBA00022827"/>
    </source>
</evidence>
<feature type="active site" description="Proton donor" evidence="19">
    <location>
        <position position="227"/>
    </location>
</feature>
<dbReference type="Gene3D" id="3.30.465.10">
    <property type="match status" value="1"/>
</dbReference>
<organism evidence="22">
    <name type="scientific">Desulfobacca acetoxidans</name>
    <dbReference type="NCBI Taxonomy" id="60893"/>
    <lineage>
        <taxon>Bacteria</taxon>
        <taxon>Pseudomonadati</taxon>
        <taxon>Thermodesulfobacteriota</taxon>
        <taxon>Desulfobaccia</taxon>
        <taxon>Desulfobaccales</taxon>
        <taxon>Desulfobaccaceae</taxon>
        <taxon>Desulfobacca</taxon>
    </lineage>
</organism>
<dbReference type="InterPro" id="IPR006094">
    <property type="entry name" value="Oxid_FAD_bind_N"/>
</dbReference>
<evidence type="ECO:0000256" key="19">
    <source>
        <dbReference type="HAMAP-Rule" id="MF_00037"/>
    </source>
</evidence>
<evidence type="ECO:0000256" key="7">
    <source>
        <dbReference type="ARBA" id="ARBA00022490"/>
    </source>
</evidence>
<comment type="similarity">
    <text evidence="19">Belongs to the MurB family.</text>
</comment>
<dbReference type="PANTHER" id="PTHR21071:SF4">
    <property type="entry name" value="UDP-N-ACETYLENOLPYRUVOYLGLUCOSAMINE REDUCTASE"/>
    <property type="match status" value="1"/>
</dbReference>
<dbReference type="NCBIfam" id="NF010480">
    <property type="entry name" value="PRK13905.1"/>
    <property type="match status" value="1"/>
</dbReference>
<evidence type="ECO:0000256" key="3">
    <source>
        <dbReference type="ARBA" id="ARBA00004496"/>
    </source>
</evidence>
<evidence type="ECO:0000256" key="11">
    <source>
        <dbReference type="ARBA" id="ARBA00022857"/>
    </source>
</evidence>
<keyword evidence="12 19" id="KW-0133">Cell shape</keyword>
<dbReference type="Pfam" id="PF01565">
    <property type="entry name" value="FAD_binding_4"/>
    <property type="match status" value="1"/>
</dbReference>
<dbReference type="Gene3D" id="3.90.78.10">
    <property type="entry name" value="UDP-N-acetylenolpyruvoylglucosamine reductase, C-terminal domain"/>
    <property type="match status" value="1"/>
</dbReference>
<comment type="caution">
    <text evidence="22">The sequence shown here is derived from an EMBL/GenBank/DDBJ whole genome shotgun (WGS) entry which is preliminary data.</text>
</comment>
<dbReference type="InterPro" id="IPR036635">
    <property type="entry name" value="MurB_C_sf"/>
</dbReference>
<evidence type="ECO:0000256" key="13">
    <source>
        <dbReference type="ARBA" id="ARBA00022984"/>
    </source>
</evidence>
<accession>A0A7V6A581</accession>
<comment type="pathway">
    <text evidence="4 19">Cell wall biogenesis; peptidoglycan biosynthesis.</text>
</comment>
<evidence type="ECO:0000256" key="15">
    <source>
        <dbReference type="ARBA" id="ARBA00023306"/>
    </source>
</evidence>
<dbReference type="GO" id="GO:0005829">
    <property type="term" value="C:cytosol"/>
    <property type="evidence" value="ECO:0007669"/>
    <property type="project" value="TreeGrafter"/>
</dbReference>
<evidence type="ECO:0000256" key="14">
    <source>
        <dbReference type="ARBA" id="ARBA00023002"/>
    </source>
</evidence>
<dbReference type="PANTHER" id="PTHR21071">
    <property type="entry name" value="UDP-N-ACETYLENOLPYRUVOYLGLUCOSAMINE REDUCTASE"/>
    <property type="match status" value="1"/>
</dbReference>
<feature type="active site" evidence="19">
    <location>
        <position position="298"/>
    </location>
</feature>
<keyword evidence="11 19" id="KW-0521">NADP</keyword>
<comment type="function">
    <text evidence="2 19">Cell wall formation.</text>
</comment>
<evidence type="ECO:0000256" key="17">
    <source>
        <dbReference type="ARBA" id="ARBA00031026"/>
    </source>
</evidence>
<keyword evidence="14 19" id="KW-0560">Oxidoreductase</keyword>
<evidence type="ECO:0000256" key="9">
    <source>
        <dbReference type="ARBA" id="ARBA00022630"/>
    </source>
</evidence>
<evidence type="ECO:0000313" key="22">
    <source>
        <dbReference type="EMBL" id="HHS30355.1"/>
    </source>
</evidence>
<protein>
    <recommendedName>
        <fullName evidence="6 19">UDP-N-acetylenolpyruvoylglucosamine reductase</fullName>
        <ecNumber evidence="5 19">1.3.1.98</ecNumber>
    </recommendedName>
    <alternativeName>
        <fullName evidence="17 19">UDP-N-acetylmuramate dehydrogenase</fullName>
    </alternativeName>
</protein>
<dbReference type="HAMAP" id="MF_00037">
    <property type="entry name" value="MurB"/>
    <property type="match status" value="1"/>
</dbReference>
<dbReference type="EC" id="1.3.1.98" evidence="5 19"/>
<feature type="active site" evidence="19">
    <location>
        <position position="175"/>
    </location>
</feature>
<dbReference type="InterPro" id="IPR016167">
    <property type="entry name" value="FAD-bd_PCMH_sub1"/>
</dbReference>
<evidence type="ECO:0000259" key="21">
    <source>
        <dbReference type="PROSITE" id="PS51387"/>
    </source>
</evidence>
<name>A0A7V6A581_9BACT</name>
<dbReference type="AlphaFoldDB" id="A0A7V6A581"/>
<dbReference type="GO" id="GO:0071949">
    <property type="term" value="F:FAD binding"/>
    <property type="evidence" value="ECO:0007669"/>
    <property type="project" value="InterPro"/>
</dbReference>
<dbReference type="UniPathway" id="UPA00219"/>
<feature type="domain" description="FAD-binding PCMH-type" evidence="21">
    <location>
        <begin position="30"/>
        <end position="197"/>
    </location>
</feature>
<dbReference type="GO" id="GO:0008762">
    <property type="term" value="F:UDP-N-acetylmuramate dehydrogenase activity"/>
    <property type="evidence" value="ECO:0007669"/>
    <property type="project" value="UniProtKB-UniRule"/>
</dbReference>
<keyword evidence="16 19" id="KW-0961">Cell wall biogenesis/degradation</keyword>
<dbReference type="GO" id="GO:0008360">
    <property type="term" value="P:regulation of cell shape"/>
    <property type="evidence" value="ECO:0007669"/>
    <property type="project" value="UniProtKB-KW"/>
</dbReference>
<dbReference type="GO" id="GO:0051301">
    <property type="term" value="P:cell division"/>
    <property type="evidence" value="ECO:0007669"/>
    <property type="project" value="UniProtKB-KW"/>
</dbReference>
<dbReference type="PROSITE" id="PS51387">
    <property type="entry name" value="FAD_PCMH"/>
    <property type="match status" value="1"/>
</dbReference>
<keyword evidence="7 19" id="KW-0963">Cytoplasm</keyword>
<dbReference type="GO" id="GO:0071555">
    <property type="term" value="P:cell wall organization"/>
    <property type="evidence" value="ECO:0007669"/>
    <property type="project" value="UniProtKB-KW"/>
</dbReference>
<dbReference type="EMBL" id="DTGR01000183">
    <property type="protein sequence ID" value="HHS30355.1"/>
    <property type="molecule type" value="Genomic_DNA"/>
</dbReference>